<organism evidence="6 7">
    <name type="scientific">Candidatus Azambacteria bacterium RIFCSPHIGHO2_02_46_12</name>
    <dbReference type="NCBI Taxonomy" id="1797295"/>
    <lineage>
        <taxon>Bacteria</taxon>
        <taxon>Candidatus Azamiibacteriota</taxon>
    </lineage>
</organism>
<keyword evidence="2 3" id="KW-0378">Hydrolase</keyword>
<protein>
    <submittedName>
        <fullName evidence="6">Acyl-CoA thioesterase</fullName>
    </submittedName>
</protein>
<comment type="similarity">
    <text evidence="1">Belongs to the acyl coenzyme A hydrolase family.</text>
</comment>
<accession>A0A1F5BIN5</accession>
<feature type="domain" description="HotDog ACOT-type" evidence="5">
    <location>
        <begin position="9"/>
        <end position="121"/>
    </location>
</feature>
<dbReference type="PANTHER" id="PTHR11049:SF16">
    <property type="entry name" value="PROTEIN VDLD"/>
    <property type="match status" value="1"/>
</dbReference>
<dbReference type="AlphaFoldDB" id="A0A1F5BIN5"/>
<dbReference type="Gene3D" id="3.10.129.10">
    <property type="entry name" value="Hotdog Thioesterase"/>
    <property type="match status" value="1"/>
</dbReference>
<dbReference type="InterPro" id="IPR029069">
    <property type="entry name" value="HotDog_dom_sf"/>
</dbReference>
<dbReference type="EMBL" id="MEYN01000025">
    <property type="protein sequence ID" value="OGD30457.1"/>
    <property type="molecule type" value="Genomic_DNA"/>
</dbReference>
<evidence type="ECO:0000259" key="5">
    <source>
        <dbReference type="PROSITE" id="PS51770"/>
    </source>
</evidence>
<evidence type="ECO:0000256" key="2">
    <source>
        <dbReference type="ARBA" id="ARBA00022801"/>
    </source>
</evidence>
<dbReference type="GO" id="GO:0052816">
    <property type="term" value="F:long-chain fatty acyl-CoA hydrolase activity"/>
    <property type="evidence" value="ECO:0007669"/>
    <property type="project" value="TreeGrafter"/>
</dbReference>
<reference evidence="6 7" key="1">
    <citation type="journal article" date="2016" name="Nat. Commun.">
        <title>Thousands of microbial genomes shed light on interconnected biogeochemical processes in an aquifer system.</title>
        <authorList>
            <person name="Anantharaman K."/>
            <person name="Brown C.T."/>
            <person name="Hug L.A."/>
            <person name="Sharon I."/>
            <person name="Castelle C.J."/>
            <person name="Probst A.J."/>
            <person name="Thomas B.C."/>
            <person name="Singh A."/>
            <person name="Wilkins M.J."/>
            <person name="Karaoz U."/>
            <person name="Brodie E.L."/>
            <person name="Williams K.H."/>
            <person name="Hubbard S.S."/>
            <person name="Banfield J.F."/>
        </authorList>
    </citation>
    <scope>NUCLEOTIDE SEQUENCE [LARGE SCALE GENOMIC DNA]</scope>
</reference>
<proteinExistence type="inferred from homology"/>
<dbReference type="GO" id="GO:0006637">
    <property type="term" value="P:acyl-CoA metabolic process"/>
    <property type="evidence" value="ECO:0007669"/>
    <property type="project" value="TreeGrafter"/>
</dbReference>
<dbReference type="Pfam" id="PF03061">
    <property type="entry name" value="4HBT"/>
    <property type="match status" value="1"/>
</dbReference>
<gene>
    <name evidence="6" type="ORF">A2W60_02830</name>
</gene>
<dbReference type="SUPFAM" id="SSF54637">
    <property type="entry name" value="Thioesterase/thiol ester dehydrase-isomerase"/>
    <property type="match status" value="1"/>
</dbReference>
<evidence type="ECO:0000313" key="7">
    <source>
        <dbReference type="Proteomes" id="UP000179184"/>
    </source>
</evidence>
<evidence type="ECO:0000256" key="1">
    <source>
        <dbReference type="ARBA" id="ARBA00010458"/>
    </source>
</evidence>
<dbReference type="InterPro" id="IPR033120">
    <property type="entry name" value="HOTDOG_ACOT"/>
</dbReference>
<dbReference type="PROSITE" id="PS51770">
    <property type="entry name" value="HOTDOG_ACOT"/>
    <property type="match status" value="1"/>
</dbReference>
<comment type="caution">
    <text evidence="6">The sequence shown here is derived from an EMBL/GenBank/DDBJ whole genome shotgun (WGS) entry which is preliminary data.</text>
</comment>
<name>A0A1F5BIN5_9BACT</name>
<evidence type="ECO:0000256" key="3">
    <source>
        <dbReference type="PROSITE-ProRule" id="PRU01106"/>
    </source>
</evidence>
<dbReference type="GO" id="GO:0005829">
    <property type="term" value="C:cytosol"/>
    <property type="evidence" value="ECO:0007669"/>
    <property type="project" value="TreeGrafter"/>
</dbReference>
<dbReference type="InterPro" id="IPR006683">
    <property type="entry name" value="Thioestr_dom"/>
</dbReference>
<dbReference type="CDD" id="cd03442">
    <property type="entry name" value="BFIT_BACH"/>
    <property type="match status" value="1"/>
</dbReference>
<dbReference type="InterPro" id="IPR040170">
    <property type="entry name" value="Cytosol_ACT"/>
</dbReference>
<evidence type="ECO:0000313" key="6">
    <source>
        <dbReference type="EMBL" id="OGD30457.1"/>
    </source>
</evidence>
<dbReference type="Proteomes" id="UP000179184">
    <property type="component" value="Unassembled WGS sequence"/>
</dbReference>
<feature type="region of interest" description="Disordered" evidence="4">
    <location>
        <begin position="1"/>
        <end position="25"/>
    </location>
</feature>
<sequence>MMRGKLVSESALDNQRQAVRPEDLNDQGTVFGGHVMSLTDVTAAMAARRHAGRPCVTASIDSLHFISPIYLKEDIVLYATVNRAWKTSLEVGVKIFAENPYNGERRHVASAYLTFVALDENNRPTAVPPLIPDTYAEHRRYEEADQRRAVRLKLRKQK</sequence>
<dbReference type="PANTHER" id="PTHR11049">
    <property type="entry name" value="ACYL COENZYME A THIOESTER HYDROLASE"/>
    <property type="match status" value="1"/>
</dbReference>
<evidence type="ECO:0000256" key="4">
    <source>
        <dbReference type="SAM" id="MobiDB-lite"/>
    </source>
</evidence>